<dbReference type="RefSeq" id="XP_013753284.1">
    <property type="nucleotide sequence ID" value="XM_013897830.1"/>
</dbReference>
<keyword evidence="2" id="KW-0812">Transmembrane</keyword>
<dbReference type="SUPFAM" id="SSF55073">
    <property type="entry name" value="Nucleotide cyclase"/>
    <property type="match status" value="1"/>
</dbReference>
<dbReference type="Pfam" id="PF00211">
    <property type="entry name" value="Guanylate_cyc"/>
    <property type="match status" value="1"/>
</dbReference>
<dbReference type="eggNOG" id="KOG0618">
    <property type="taxonomic scope" value="Eukaryota"/>
</dbReference>
<dbReference type="SMART" id="SM00044">
    <property type="entry name" value="CYCc"/>
    <property type="match status" value="1"/>
</dbReference>
<feature type="compositionally biased region" description="Low complexity" evidence="1">
    <location>
        <begin position="792"/>
        <end position="805"/>
    </location>
</feature>
<dbReference type="PANTHER" id="PTHR43081">
    <property type="entry name" value="ADENYLATE CYCLASE, TERMINAL-DIFFERENTIATION SPECIFIC-RELATED"/>
    <property type="match status" value="1"/>
</dbReference>
<evidence type="ECO:0000313" key="4">
    <source>
        <dbReference type="EMBL" id="KNC55100.1"/>
    </source>
</evidence>
<evidence type="ECO:0000313" key="5">
    <source>
        <dbReference type="Proteomes" id="UP000054408"/>
    </source>
</evidence>
<dbReference type="InterPro" id="IPR029787">
    <property type="entry name" value="Nucleotide_cyclase"/>
</dbReference>
<dbReference type="GeneID" id="25568863"/>
<evidence type="ECO:0000256" key="2">
    <source>
        <dbReference type="SAM" id="Phobius"/>
    </source>
</evidence>
<feature type="domain" description="Guanylate cyclase" evidence="3">
    <location>
        <begin position="500"/>
        <end position="635"/>
    </location>
</feature>
<sequence length="931" mass="95561">MATLCGATIRLSAPHGGMSYALYESETDTLNKYDLKIGGGDFSASGPLISGETYAIGDTTADISFPTRLPLQPGKYYALMLSLTNSASFYRYSGSLPSSQCSGAFEILHGISKKNQGLPAKLTSYSSNTDAPVMNLTICPSCLPVPTAPIDGTVSITADYTDRLFHGDTATCLGCDGVPIPLGGAYFDACGVCGGPAVGSCLATCDNSSAVTVVFDCAGVCNGSAIIDECGVCVGGTTGRPALMHLDSCGDCFARCEGCSSGTADVCGVCAGDNSTCIGCDGFGGVVDACGECGGNGTSCIQSCNPALGPYATFDCAGVCGGSASIDSCGMCTGGTTGIAPNIFLDACGVCFGGNAGRDSCGVCFGGNADRDACQVCFGRNAARDSCGVCFGGGRLEDACGVCYGNSTSCAGCDAVPNSGVVIDGCGVCGGNGATCEQAFQATPGIRDPEVIAIASSSAAGCVALAFAFLVLVRIRRRRAHAAYLLGKMADQNAPDGRLAVLISDVQSSTMLWEAYPEAMADAIDMHNATFRSAIAQHNGYEVRTEGDSFVVVFRDAVSAVRAAITIQERLMELPWPAAILDDETLVSQNGPGAIWHGLRVRMGISMAEPSREFVERTQRFSYEGPDMVDAQSVGDCGVGGQIVVDADVVAGCARTELDFTHLGRYTCGSARGEIVTRSFELYEAVIPRLSAGRCCGGQLRGMTPVVGAQLPPPIARLSSSLASSSTVSSSTSSSSSSSSSLPDKDVCAPPSAYAHLEIDIQSDMVDDIETSFSPVASSPEYRASAVARIRTSTGRSGMRSGSRGLLSPHSASSPRVRSADDAVPTLQYPSDEAGDSGSDLWSNASPAKTRGFSRIQAAFNSLESSEGILIANGQVDLSDSTLSEEAVSDVPPRRSSPPQSLANALNRTAPAMAGFPKTTTSKLSTRAVAE</sequence>
<keyword evidence="2" id="KW-0472">Membrane</keyword>
<dbReference type="GO" id="GO:0009190">
    <property type="term" value="P:cyclic nucleotide biosynthetic process"/>
    <property type="evidence" value="ECO:0007669"/>
    <property type="project" value="InterPro"/>
</dbReference>
<reference evidence="4 5" key="1">
    <citation type="submission" date="2010-05" db="EMBL/GenBank/DDBJ databases">
        <title>The Genome Sequence of Thecamonas trahens ATCC 50062.</title>
        <authorList>
            <consortium name="The Broad Institute Genome Sequencing Platform"/>
            <person name="Russ C."/>
            <person name="Cuomo C."/>
            <person name="Shea T."/>
            <person name="Young S.K."/>
            <person name="Zeng Q."/>
            <person name="Koehrsen M."/>
            <person name="Haas B."/>
            <person name="Borodovsky M."/>
            <person name="Guigo R."/>
            <person name="Alvarado L."/>
            <person name="Berlin A."/>
            <person name="Bochicchio J."/>
            <person name="Borenstein D."/>
            <person name="Chapman S."/>
            <person name="Chen Z."/>
            <person name="Freedman E."/>
            <person name="Gellesch M."/>
            <person name="Goldberg J."/>
            <person name="Griggs A."/>
            <person name="Gujja S."/>
            <person name="Heilman E."/>
            <person name="Heiman D."/>
            <person name="Hepburn T."/>
            <person name="Howarth C."/>
            <person name="Jen D."/>
            <person name="Larson L."/>
            <person name="Mehta T."/>
            <person name="Park D."/>
            <person name="Pearson M."/>
            <person name="Roberts A."/>
            <person name="Saif S."/>
            <person name="Shenoy N."/>
            <person name="Sisk P."/>
            <person name="Stolte C."/>
            <person name="Sykes S."/>
            <person name="Thomson T."/>
            <person name="Walk T."/>
            <person name="White J."/>
            <person name="Yandava C."/>
            <person name="Burger G."/>
            <person name="Gray M.W."/>
            <person name="Holland P.W.H."/>
            <person name="King N."/>
            <person name="Lang F.B.F."/>
            <person name="Roger A.J."/>
            <person name="Ruiz-Trillo I."/>
            <person name="Lander E."/>
            <person name="Nusbaum C."/>
        </authorList>
    </citation>
    <scope>NUCLEOTIDE SEQUENCE [LARGE SCALE GENOMIC DNA]</scope>
    <source>
        <strain evidence="4 5">ATCC 50062</strain>
    </source>
</reference>
<dbReference type="EMBL" id="GL349495">
    <property type="protein sequence ID" value="KNC55100.1"/>
    <property type="molecule type" value="Genomic_DNA"/>
</dbReference>
<organism evidence="4 5">
    <name type="scientific">Thecamonas trahens ATCC 50062</name>
    <dbReference type="NCBI Taxonomy" id="461836"/>
    <lineage>
        <taxon>Eukaryota</taxon>
        <taxon>Apusozoa</taxon>
        <taxon>Apusomonadida</taxon>
        <taxon>Apusomonadidae</taxon>
        <taxon>Thecamonas</taxon>
    </lineage>
</organism>
<dbReference type="OrthoDB" id="6418648at2759"/>
<name>A0A0L0DS58_THETB</name>
<evidence type="ECO:0000259" key="3">
    <source>
        <dbReference type="PROSITE" id="PS50125"/>
    </source>
</evidence>
<keyword evidence="2" id="KW-1133">Transmembrane helix</keyword>
<dbReference type="InterPro" id="IPR001054">
    <property type="entry name" value="A/G_cyclase"/>
</dbReference>
<feature type="compositionally biased region" description="Low complexity" evidence="1">
    <location>
        <begin position="725"/>
        <end position="742"/>
    </location>
</feature>
<dbReference type="AlphaFoldDB" id="A0A0L0DS58"/>
<keyword evidence="5" id="KW-1185">Reference proteome</keyword>
<feature type="transmembrane region" description="Helical" evidence="2">
    <location>
        <begin position="451"/>
        <end position="473"/>
    </location>
</feature>
<dbReference type="GO" id="GO:0035556">
    <property type="term" value="P:intracellular signal transduction"/>
    <property type="evidence" value="ECO:0007669"/>
    <property type="project" value="InterPro"/>
</dbReference>
<dbReference type="PANTHER" id="PTHR43081:SF1">
    <property type="entry name" value="ADENYLATE CYCLASE, TERMINAL-DIFFERENTIATION SPECIFIC"/>
    <property type="match status" value="1"/>
</dbReference>
<gene>
    <name evidence="4" type="ORF">AMSG_10698</name>
</gene>
<dbReference type="Proteomes" id="UP000054408">
    <property type="component" value="Unassembled WGS sequence"/>
</dbReference>
<dbReference type="InterPro" id="IPR050697">
    <property type="entry name" value="Adenylyl/Guanylyl_Cyclase_3/4"/>
</dbReference>
<protein>
    <recommendedName>
        <fullName evidence="3">Guanylate cyclase domain-containing protein</fullName>
    </recommendedName>
</protein>
<evidence type="ECO:0000256" key="1">
    <source>
        <dbReference type="SAM" id="MobiDB-lite"/>
    </source>
</evidence>
<feature type="region of interest" description="Disordered" evidence="1">
    <location>
        <begin position="880"/>
        <end position="931"/>
    </location>
</feature>
<dbReference type="Gene3D" id="3.30.70.1230">
    <property type="entry name" value="Nucleotide cyclase"/>
    <property type="match status" value="1"/>
</dbReference>
<feature type="region of interest" description="Disordered" evidence="1">
    <location>
        <begin position="792"/>
        <end position="847"/>
    </location>
</feature>
<dbReference type="PROSITE" id="PS50125">
    <property type="entry name" value="GUANYLATE_CYCLASE_2"/>
    <property type="match status" value="1"/>
</dbReference>
<feature type="region of interest" description="Disordered" evidence="1">
    <location>
        <begin position="725"/>
        <end position="747"/>
    </location>
</feature>
<dbReference type="CDD" id="cd07302">
    <property type="entry name" value="CHD"/>
    <property type="match status" value="1"/>
</dbReference>
<accession>A0A0L0DS58</accession>
<dbReference type="STRING" id="461836.A0A0L0DS58"/>
<proteinExistence type="predicted"/>